<reference evidence="2 3" key="1">
    <citation type="submission" date="2024-11" db="EMBL/GenBank/DDBJ databases">
        <title>Adaptive evolution of stress response genes in parasites aligns with host niche diversity.</title>
        <authorList>
            <person name="Hahn C."/>
            <person name="Resl P."/>
        </authorList>
    </citation>
    <scope>NUCLEOTIDE SEQUENCE [LARGE SCALE GENOMIC DNA]</scope>
    <source>
        <strain evidence="2">EGGRZ-B1_66</strain>
        <tissue evidence="2">Body</tissue>
    </source>
</reference>
<evidence type="ECO:0000256" key="1">
    <source>
        <dbReference type="SAM" id="SignalP"/>
    </source>
</evidence>
<comment type="caution">
    <text evidence="2">The sequence shown here is derived from an EMBL/GenBank/DDBJ whole genome shotgun (WGS) entry which is preliminary data.</text>
</comment>
<evidence type="ECO:0000313" key="2">
    <source>
        <dbReference type="EMBL" id="KAL3308360.1"/>
    </source>
</evidence>
<keyword evidence="1" id="KW-0732">Signal</keyword>
<feature type="signal peptide" evidence="1">
    <location>
        <begin position="1"/>
        <end position="29"/>
    </location>
</feature>
<organism evidence="2 3">
    <name type="scientific">Cichlidogyrus casuarinus</name>
    <dbReference type="NCBI Taxonomy" id="1844966"/>
    <lineage>
        <taxon>Eukaryota</taxon>
        <taxon>Metazoa</taxon>
        <taxon>Spiralia</taxon>
        <taxon>Lophotrochozoa</taxon>
        <taxon>Platyhelminthes</taxon>
        <taxon>Monogenea</taxon>
        <taxon>Monopisthocotylea</taxon>
        <taxon>Dactylogyridea</taxon>
        <taxon>Ancyrocephalidae</taxon>
        <taxon>Cichlidogyrus</taxon>
    </lineage>
</organism>
<name>A0ABD2PLF8_9PLAT</name>
<gene>
    <name evidence="2" type="ORF">Ciccas_013110</name>
</gene>
<dbReference type="AlphaFoldDB" id="A0ABD2PLF8"/>
<evidence type="ECO:0000313" key="3">
    <source>
        <dbReference type="Proteomes" id="UP001626550"/>
    </source>
</evidence>
<accession>A0ABD2PLF8</accession>
<proteinExistence type="predicted"/>
<sequence>MIAATNLPSEMRSTLVIVLLLALALTAHAVQIKMPDTAALAEEELPWFLKSRENLEQYVEWLNAQIAIASRPRYVFRSLQTTTPRAPYSFSRLLFLPVSDESLQLQSQSQISLSRTGILIHSIASNKRSCFHLMGLLFSIMLLP</sequence>
<dbReference type="EMBL" id="JBJKFK010005369">
    <property type="protein sequence ID" value="KAL3308360.1"/>
    <property type="molecule type" value="Genomic_DNA"/>
</dbReference>
<protein>
    <submittedName>
        <fullName evidence="2">Uncharacterized protein</fullName>
    </submittedName>
</protein>
<feature type="chain" id="PRO_5044877244" evidence="1">
    <location>
        <begin position="30"/>
        <end position="144"/>
    </location>
</feature>
<dbReference type="Proteomes" id="UP001626550">
    <property type="component" value="Unassembled WGS sequence"/>
</dbReference>
<keyword evidence="3" id="KW-1185">Reference proteome</keyword>